<dbReference type="GO" id="GO:0045944">
    <property type="term" value="P:positive regulation of transcription by RNA polymerase II"/>
    <property type="evidence" value="ECO:0007669"/>
    <property type="project" value="TreeGrafter"/>
</dbReference>
<dbReference type="OrthoDB" id="6355676at2759"/>
<dbReference type="GO" id="GO:0008270">
    <property type="term" value="F:zinc ion binding"/>
    <property type="evidence" value="ECO:0007669"/>
    <property type="project" value="UniProtKB-KW"/>
</dbReference>
<keyword evidence="6 9" id="KW-0804">Transcription</keyword>
<dbReference type="InterPro" id="IPR050234">
    <property type="entry name" value="Nuclear_hormone_rcpt_NR1"/>
</dbReference>
<organism evidence="13 14">
    <name type="scientific">Acanthaster planci</name>
    <name type="common">Crown-of-thorns starfish</name>
    <dbReference type="NCBI Taxonomy" id="133434"/>
    <lineage>
        <taxon>Eukaryota</taxon>
        <taxon>Metazoa</taxon>
        <taxon>Echinodermata</taxon>
        <taxon>Eleutherozoa</taxon>
        <taxon>Asterozoa</taxon>
        <taxon>Asteroidea</taxon>
        <taxon>Valvatacea</taxon>
        <taxon>Valvatida</taxon>
        <taxon>Acanthasteridae</taxon>
        <taxon>Acanthaster</taxon>
    </lineage>
</organism>
<dbReference type="KEGG" id="aplc:110988624"/>
<dbReference type="Pfam" id="PF00104">
    <property type="entry name" value="Hormone_recep"/>
    <property type="match status" value="1"/>
</dbReference>
<evidence type="ECO:0000313" key="14">
    <source>
        <dbReference type="RefSeq" id="XP_022108033.1"/>
    </source>
</evidence>
<dbReference type="SUPFAM" id="SSF57716">
    <property type="entry name" value="Glucocorticoid receptor-like (DNA-binding domain)"/>
    <property type="match status" value="1"/>
</dbReference>
<feature type="domain" description="NR LBD" evidence="12">
    <location>
        <begin position="365"/>
        <end position="583"/>
    </location>
</feature>
<keyword evidence="5 9" id="KW-0238">DNA-binding</keyword>
<keyword evidence="3 9" id="KW-0862">Zinc</keyword>
<keyword evidence="2 9" id="KW-0863">Zinc-finger</keyword>
<feature type="region of interest" description="Disordered" evidence="10">
    <location>
        <begin position="163"/>
        <end position="212"/>
    </location>
</feature>
<dbReference type="PROSITE" id="PS51030">
    <property type="entry name" value="NUCLEAR_REC_DBD_2"/>
    <property type="match status" value="1"/>
</dbReference>
<dbReference type="PROSITE" id="PS00031">
    <property type="entry name" value="NUCLEAR_REC_DBD_1"/>
    <property type="match status" value="1"/>
</dbReference>
<dbReference type="InterPro" id="IPR001723">
    <property type="entry name" value="Nuclear_hrmn_rcpt"/>
</dbReference>
<keyword evidence="8 9" id="KW-0539">Nucleus</keyword>
<evidence type="ECO:0000256" key="3">
    <source>
        <dbReference type="ARBA" id="ARBA00022833"/>
    </source>
</evidence>
<dbReference type="InterPro" id="IPR001628">
    <property type="entry name" value="Znf_hrmn_rcpt"/>
</dbReference>
<feature type="compositionally biased region" description="Pro residues" evidence="10">
    <location>
        <begin position="182"/>
        <end position="191"/>
    </location>
</feature>
<evidence type="ECO:0000259" key="11">
    <source>
        <dbReference type="PROSITE" id="PS51030"/>
    </source>
</evidence>
<evidence type="ECO:0000256" key="5">
    <source>
        <dbReference type="ARBA" id="ARBA00023125"/>
    </source>
</evidence>
<keyword evidence="4 9" id="KW-0805">Transcription regulation</keyword>
<dbReference type="GO" id="GO:0030154">
    <property type="term" value="P:cell differentiation"/>
    <property type="evidence" value="ECO:0007669"/>
    <property type="project" value="TreeGrafter"/>
</dbReference>
<dbReference type="Pfam" id="PF00105">
    <property type="entry name" value="zf-C4"/>
    <property type="match status" value="1"/>
</dbReference>
<evidence type="ECO:0000313" key="13">
    <source>
        <dbReference type="Proteomes" id="UP000694845"/>
    </source>
</evidence>
<dbReference type="GO" id="GO:0000122">
    <property type="term" value="P:negative regulation of transcription by RNA polymerase II"/>
    <property type="evidence" value="ECO:0007669"/>
    <property type="project" value="TreeGrafter"/>
</dbReference>
<evidence type="ECO:0000256" key="2">
    <source>
        <dbReference type="ARBA" id="ARBA00022771"/>
    </source>
</evidence>
<accession>A0A8B7ZR31</accession>
<feature type="compositionally biased region" description="Basic and acidic residues" evidence="10">
    <location>
        <begin position="163"/>
        <end position="173"/>
    </location>
</feature>
<reference evidence="14" key="1">
    <citation type="submission" date="2025-08" db="UniProtKB">
        <authorList>
            <consortium name="RefSeq"/>
        </authorList>
    </citation>
    <scope>IDENTIFICATION</scope>
</reference>
<dbReference type="Gene3D" id="1.10.565.10">
    <property type="entry name" value="Retinoid X Receptor"/>
    <property type="match status" value="1"/>
</dbReference>
<feature type="region of interest" description="Disordered" evidence="10">
    <location>
        <begin position="305"/>
        <end position="338"/>
    </location>
</feature>
<dbReference type="CDD" id="cd06916">
    <property type="entry name" value="NR_DBD_like"/>
    <property type="match status" value="1"/>
</dbReference>
<dbReference type="SUPFAM" id="SSF48508">
    <property type="entry name" value="Nuclear receptor ligand-binding domain"/>
    <property type="match status" value="1"/>
</dbReference>
<dbReference type="PROSITE" id="PS51843">
    <property type="entry name" value="NR_LBD"/>
    <property type="match status" value="1"/>
</dbReference>
<gene>
    <name evidence="14" type="primary">LOC110988624</name>
</gene>
<feature type="compositionally biased region" description="Low complexity" evidence="10">
    <location>
        <begin position="192"/>
        <end position="209"/>
    </location>
</feature>
<dbReference type="PANTHER" id="PTHR24082:SF507">
    <property type="entry name" value="BILE ACID RECEPTOR-RELATED"/>
    <property type="match status" value="1"/>
</dbReference>
<evidence type="ECO:0000256" key="10">
    <source>
        <dbReference type="SAM" id="MobiDB-lite"/>
    </source>
</evidence>
<evidence type="ECO:0000256" key="4">
    <source>
        <dbReference type="ARBA" id="ARBA00023015"/>
    </source>
</evidence>
<keyword evidence="1 9" id="KW-0479">Metal-binding</keyword>
<dbReference type="InterPro" id="IPR013088">
    <property type="entry name" value="Znf_NHR/GATA"/>
</dbReference>
<comment type="subcellular location">
    <subcellularLocation>
        <location evidence="9">Nucleus</location>
    </subcellularLocation>
</comment>
<dbReference type="OMA" id="HEIQEEY"/>
<dbReference type="SMART" id="SM00430">
    <property type="entry name" value="HOLI"/>
    <property type="match status" value="1"/>
</dbReference>
<dbReference type="PANTHER" id="PTHR24082">
    <property type="entry name" value="NUCLEAR HORMONE RECEPTOR"/>
    <property type="match status" value="1"/>
</dbReference>
<dbReference type="InterPro" id="IPR035500">
    <property type="entry name" value="NHR-like_dom_sf"/>
</dbReference>
<feature type="region of interest" description="Disordered" evidence="10">
    <location>
        <begin position="43"/>
        <end position="77"/>
    </location>
</feature>
<evidence type="ECO:0000256" key="8">
    <source>
        <dbReference type="ARBA" id="ARBA00023242"/>
    </source>
</evidence>
<evidence type="ECO:0000256" key="9">
    <source>
        <dbReference type="RuleBase" id="RU004334"/>
    </source>
</evidence>
<dbReference type="PRINTS" id="PR00398">
    <property type="entry name" value="STRDHORMONER"/>
</dbReference>
<name>A0A8B7ZR31_ACAPL</name>
<evidence type="ECO:0000256" key="6">
    <source>
        <dbReference type="ARBA" id="ARBA00023163"/>
    </source>
</evidence>
<protein>
    <submittedName>
        <fullName evidence="14">Oxysterols receptor LXR-beta-like isoform X1</fullName>
    </submittedName>
</protein>
<keyword evidence="13" id="KW-1185">Reference proteome</keyword>
<keyword evidence="7 9" id="KW-0675">Receptor</keyword>
<feature type="compositionally biased region" description="Polar residues" evidence="10">
    <location>
        <begin position="49"/>
        <end position="59"/>
    </location>
</feature>
<proteinExistence type="inferred from homology"/>
<dbReference type="Proteomes" id="UP000694845">
    <property type="component" value="Unplaced"/>
</dbReference>
<dbReference type="GO" id="GO:0090575">
    <property type="term" value="C:RNA polymerase II transcription regulator complex"/>
    <property type="evidence" value="ECO:0007669"/>
    <property type="project" value="TreeGrafter"/>
</dbReference>
<dbReference type="FunFam" id="3.30.50.10:FF:000031">
    <property type="entry name" value="Ecdysone receptor A1"/>
    <property type="match status" value="1"/>
</dbReference>
<feature type="domain" description="Nuclear receptor" evidence="11">
    <location>
        <begin position="86"/>
        <end position="161"/>
    </location>
</feature>
<evidence type="ECO:0000256" key="7">
    <source>
        <dbReference type="ARBA" id="ARBA00023170"/>
    </source>
</evidence>
<evidence type="ECO:0000256" key="1">
    <source>
        <dbReference type="ARBA" id="ARBA00022723"/>
    </source>
</evidence>
<sequence>MHFPYAKTHFCFAHTDCYWRPPGLVPHLVLMYEASTPTRAAMPIDASPVLSTRSSQDSEYPSLDSEGTPPPPKRSRFEKMSMDYSKQKCLVCGDKASGLHYTVVSCESCKSFFGRKIKSKAKFTCEANGNCVMDLYTRRHCPACRLKKCLDVGMKPERVWDEKRLETRKPLERKNKKKNNQVPPPPPPQQLAPPVSTSVSTPETTPVLSRDQEELIDSLKKAKYDALHTSAPVKPTGRFDEILQKMMEALTGQSGMPPGGGMMDMSNMMKFPGFCGMPGHKQNGVRPHGPMDLSQLCPPMAPGFSGFDMSQLPGENCNNSSSEHSSESHPETAPPQPEMRIKQEVVDMGYENISDKHGSSCMGNVELKPEARVLPASATHMKPCITQEMIIYNMTLLGVVIRQTVAFTKAIPAFRNLSYEDQAVLVKNAILEILMIRCAENYIPERNSIVDDITGSEWSIEAMLASGFATSAQPSLKFVQALHSMQLTKEEYALLQAITIISPDRPDIENHEDVERIQRPMVETLQMLTKVNHPEDKVFFAKLIMKLTDVRDLVTRHINDLMQMKLPDSQFENLFPLITEIFNV</sequence>
<dbReference type="AlphaFoldDB" id="A0A8B7ZR31"/>
<dbReference type="SMART" id="SM00399">
    <property type="entry name" value="ZnF_C4"/>
    <property type="match status" value="1"/>
</dbReference>
<dbReference type="RefSeq" id="XP_022108033.1">
    <property type="nucleotide sequence ID" value="XM_022252341.1"/>
</dbReference>
<dbReference type="GeneID" id="110988624"/>
<dbReference type="PRINTS" id="PR00047">
    <property type="entry name" value="STROIDFINGER"/>
</dbReference>
<dbReference type="GO" id="GO:0000978">
    <property type="term" value="F:RNA polymerase II cis-regulatory region sequence-specific DNA binding"/>
    <property type="evidence" value="ECO:0007669"/>
    <property type="project" value="TreeGrafter"/>
</dbReference>
<comment type="similarity">
    <text evidence="9">Belongs to the nuclear hormone receptor family.</text>
</comment>
<dbReference type="InterPro" id="IPR000536">
    <property type="entry name" value="Nucl_hrmn_rcpt_lig-bd"/>
</dbReference>
<evidence type="ECO:0000259" key="12">
    <source>
        <dbReference type="PROSITE" id="PS51843"/>
    </source>
</evidence>
<dbReference type="Gene3D" id="3.30.50.10">
    <property type="entry name" value="Erythroid Transcription Factor GATA-1, subunit A"/>
    <property type="match status" value="1"/>
</dbReference>
<dbReference type="CDD" id="cd06929">
    <property type="entry name" value="NR_LBD_F1"/>
    <property type="match status" value="1"/>
</dbReference>
<dbReference type="GO" id="GO:0004879">
    <property type="term" value="F:nuclear receptor activity"/>
    <property type="evidence" value="ECO:0007669"/>
    <property type="project" value="TreeGrafter"/>
</dbReference>